<evidence type="ECO:0000313" key="2">
    <source>
        <dbReference type="EMBL" id="KEQ16373.1"/>
    </source>
</evidence>
<feature type="compositionally biased region" description="Polar residues" evidence="1">
    <location>
        <begin position="249"/>
        <end position="259"/>
    </location>
</feature>
<dbReference type="Proteomes" id="UP000028073">
    <property type="component" value="Unassembled WGS sequence"/>
</dbReference>
<reference evidence="2 3" key="1">
    <citation type="submission" date="2014-06" db="EMBL/GenBank/DDBJ databases">
        <title>Whole Genome Sequences of Three Symbiotic Endozoicomonas Bacteria.</title>
        <authorList>
            <person name="Neave M.J."/>
            <person name="Apprill A."/>
            <person name="Voolstra C.R."/>
        </authorList>
    </citation>
    <scope>NUCLEOTIDE SEQUENCE [LARGE SCALE GENOMIC DNA]</scope>
    <source>
        <strain evidence="2 3">DSM 25634</strain>
    </source>
</reference>
<keyword evidence="3" id="KW-1185">Reference proteome</keyword>
<name>A0A081ND50_9GAMM</name>
<accession>A0A081ND50</accession>
<protein>
    <submittedName>
        <fullName evidence="2">Uncharacterized protein</fullName>
    </submittedName>
</protein>
<sequence>MFYLPIQLREPTELVVPRGPDFSKARWASVNFGGTIVRLRLPKHRPPHSDLEETHLKSEIQLNSKNTYLNANPTGHWQHCHALVRDWRFCGPWFTGAIARMHFALTVNKCQLQNKSETLFQPNVFEREVDYLITERYADEKFRGASDWQAPLNWQVHSNLPVPSVSYDIAKTNTGGGGDVQKRVDFPILNNCIVTLHFSHRRPWPGSMEEVNAIIDRSTMEQLSWDIINSLQVVLSEEAQQQLAEAQSKYPNETLSEQRQPLKWTTPEDDELNARYKANPHLF</sequence>
<organism evidence="2 3">
    <name type="scientific">Endozoicomonas numazuensis</name>
    <dbReference type="NCBI Taxonomy" id="1137799"/>
    <lineage>
        <taxon>Bacteria</taxon>
        <taxon>Pseudomonadati</taxon>
        <taxon>Pseudomonadota</taxon>
        <taxon>Gammaproteobacteria</taxon>
        <taxon>Oceanospirillales</taxon>
        <taxon>Endozoicomonadaceae</taxon>
        <taxon>Endozoicomonas</taxon>
    </lineage>
</organism>
<dbReference type="OrthoDB" id="5727024at2"/>
<dbReference type="AlphaFoldDB" id="A0A081ND50"/>
<dbReference type="eggNOG" id="ENOG50342IB">
    <property type="taxonomic scope" value="Bacteria"/>
</dbReference>
<dbReference type="EMBL" id="JOKH01000005">
    <property type="protein sequence ID" value="KEQ16373.1"/>
    <property type="molecule type" value="Genomic_DNA"/>
</dbReference>
<evidence type="ECO:0000313" key="3">
    <source>
        <dbReference type="Proteomes" id="UP000028073"/>
    </source>
</evidence>
<feature type="region of interest" description="Disordered" evidence="1">
    <location>
        <begin position="245"/>
        <end position="271"/>
    </location>
</feature>
<evidence type="ECO:0000256" key="1">
    <source>
        <dbReference type="SAM" id="MobiDB-lite"/>
    </source>
</evidence>
<dbReference type="RefSeq" id="WP_034839835.1">
    <property type="nucleotide sequence ID" value="NZ_JOKH01000005.1"/>
</dbReference>
<proteinExistence type="predicted"/>
<dbReference type="STRING" id="1137799.GZ78_21065"/>
<gene>
    <name evidence="2" type="ORF">GZ78_21065</name>
</gene>
<comment type="caution">
    <text evidence="2">The sequence shown here is derived from an EMBL/GenBank/DDBJ whole genome shotgun (WGS) entry which is preliminary data.</text>
</comment>